<keyword evidence="2" id="KW-0560">Oxidoreductase</keyword>
<evidence type="ECO:0000313" key="5">
    <source>
        <dbReference type="Proteomes" id="UP000629365"/>
    </source>
</evidence>
<dbReference type="PANTHER" id="PTHR42760">
    <property type="entry name" value="SHORT-CHAIN DEHYDROGENASES/REDUCTASES FAMILY MEMBER"/>
    <property type="match status" value="1"/>
</dbReference>
<dbReference type="InterPro" id="IPR002347">
    <property type="entry name" value="SDR_fam"/>
</dbReference>
<protein>
    <submittedName>
        <fullName evidence="4">3-oxoacyl-ACP reductase</fullName>
    </submittedName>
</protein>
<dbReference type="SMART" id="SM00822">
    <property type="entry name" value="PKS_KR"/>
    <property type="match status" value="1"/>
</dbReference>
<dbReference type="InterPro" id="IPR036291">
    <property type="entry name" value="NAD(P)-bd_dom_sf"/>
</dbReference>
<dbReference type="Proteomes" id="UP000629365">
    <property type="component" value="Unassembled WGS sequence"/>
</dbReference>
<dbReference type="PANTHER" id="PTHR42760:SF115">
    <property type="entry name" value="3-OXOACYL-[ACYL-CARRIER-PROTEIN] REDUCTASE FABG"/>
    <property type="match status" value="1"/>
</dbReference>
<dbReference type="PROSITE" id="PS00061">
    <property type="entry name" value="ADH_SHORT"/>
    <property type="match status" value="1"/>
</dbReference>
<dbReference type="InterPro" id="IPR057326">
    <property type="entry name" value="KR_dom"/>
</dbReference>
<name>A0ABQ1RFL0_9MICO</name>
<dbReference type="Pfam" id="PF13561">
    <property type="entry name" value="adh_short_C2"/>
    <property type="match status" value="1"/>
</dbReference>
<evidence type="ECO:0000313" key="4">
    <source>
        <dbReference type="EMBL" id="GGD65080.1"/>
    </source>
</evidence>
<evidence type="ECO:0000256" key="1">
    <source>
        <dbReference type="ARBA" id="ARBA00006484"/>
    </source>
</evidence>
<dbReference type="SUPFAM" id="SSF51735">
    <property type="entry name" value="NAD(P)-binding Rossmann-fold domains"/>
    <property type="match status" value="1"/>
</dbReference>
<evidence type="ECO:0000256" key="2">
    <source>
        <dbReference type="ARBA" id="ARBA00023002"/>
    </source>
</evidence>
<comment type="similarity">
    <text evidence="1">Belongs to the short-chain dehydrogenases/reductases (SDR) family.</text>
</comment>
<dbReference type="PRINTS" id="PR00081">
    <property type="entry name" value="GDHRDH"/>
</dbReference>
<evidence type="ECO:0000259" key="3">
    <source>
        <dbReference type="SMART" id="SM00822"/>
    </source>
</evidence>
<proteinExistence type="inferred from homology"/>
<dbReference type="RefSeq" id="WP_188434993.1">
    <property type="nucleotide sequence ID" value="NZ_BMCM01000001.1"/>
</dbReference>
<dbReference type="Gene3D" id="3.40.50.720">
    <property type="entry name" value="NAD(P)-binding Rossmann-like Domain"/>
    <property type="match status" value="1"/>
</dbReference>
<dbReference type="EMBL" id="BMCM01000001">
    <property type="protein sequence ID" value="GGD65080.1"/>
    <property type="molecule type" value="Genomic_DNA"/>
</dbReference>
<keyword evidence="5" id="KW-1185">Reference proteome</keyword>
<accession>A0ABQ1RFL0</accession>
<organism evidence="4 5">
    <name type="scientific">Microbacterium murale</name>
    <dbReference type="NCBI Taxonomy" id="1081040"/>
    <lineage>
        <taxon>Bacteria</taxon>
        <taxon>Bacillati</taxon>
        <taxon>Actinomycetota</taxon>
        <taxon>Actinomycetes</taxon>
        <taxon>Micrococcales</taxon>
        <taxon>Microbacteriaceae</taxon>
        <taxon>Microbacterium</taxon>
    </lineage>
</organism>
<gene>
    <name evidence="4" type="ORF">GCM10007269_05330</name>
</gene>
<dbReference type="PRINTS" id="PR00080">
    <property type="entry name" value="SDRFAMILY"/>
</dbReference>
<reference evidence="5" key="1">
    <citation type="journal article" date="2019" name="Int. J. Syst. Evol. Microbiol.">
        <title>The Global Catalogue of Microorganisms (GCM) 10K type strain sequencing project: providing services to taxonomists for standard genome sequencing and annotation.</title>
        <authorList>
            <consortium name="The Broad Institute Genomics Platform"/>
            <consortium name="The Broad Institute Genome Sequencing Center for Infectious Disease"/>
            <person name="Wu L."/>
            <person name="Ma J."/>
        </authorList>
    </citation>
    <scope>NUCLEOTIDE SEQUENCE [LARGE SCALE GENOMIC DNA]</scope>
    <source>
        <strain evidence="5">CCM 7640</strain>
    </source>
</reference>
<comment type="caution">
    <text evidence="4">The sequence shown here is derived from an EMBL/GenBank/DDBJ whole genome shotgun (WGS) entry which is preliminary data.</text>
</comment>
<sequence length="263" mass="27654">MTDATYPDLDCKLAVVTGGGRGIGLATVRRLLDQGARVIVVDLNMTVGDVGQADADGWQSVSGEVELDFVRVDVTDPDAVAEFARIVAERHGAPDVVLNAAGIVRSASAEEMSAADWRQVVDINLSGVFYVSQALGRLMLDAGRGSIVNIASMSGAISNYPQKQSSYNASKAGVAHLSRTLAGEWASRGVRVNSVSPGYIATDLTAALLEREPELGVTWRERTPIGRLGTPDEVASVILFLASDASSFVVGTDLVADGGYTVW</sequence>
<dbReference type="InterPro" id="IPR020904">
    <property type="entry name" value="Sc_DH/Rdtase_CS"/>
</dbReference>
<feature type="domain" description="Ketoreductase" evidence="3">
    <location>
        <begin position="12"/>
        <end position="203"/>
    </location>
</feature>